<dbReference type="Proteomes" id="UP000472755">
    <property type="component" value="Unassembled WGS sequence"/>
</dbReference>
<dbReference type="GO" id="GO:0005975">
    <property type="term" value="P:carbohydrate metabolic process"/>
    <property type="evidence" value="ECO:0007669"/>
    <property type="project" value="InterPro"/>
</dbReference>
<dbReference type="SUPFAM" id="SSF89623">
    <property type="entry name" value="Ribose/Galactose isomerase RpiB/AlsB"/>
    <property type="match status" value="1"/>
</dbReference>
<keyword evidence="5" id="KW-1185">Reference proteome</keyword>
<dbReference type="NCBIfam" id="TIGR00689">
    <property type="entry name" value="rpiB_lacA_lacB"/>
    <property type="match status" value="1"/>
</dbReference>
<dbReference type="EMBL" id="WMZU01000004">
    <property type="protein sequence ID" value="MTS26480.1"/>
    <property type="molecule type" value="Genomic_DNA"/>
</dbReference>
<dbReference type="RefSeq" id="WP_050004607.1">
    <property type="nucleotide sequence ID" value="NZ_CATXDA010000142.1"/>
</dbReference>
<reference evidence="4 7" key="2">
    <citation type="journal article" date="2019" name="Nat. Med.">
        <title>A library of human gut bacterial isolates paired with longitudinal multiomics data enables mechanistic microbiome research.</title>
        <authorList>
            <person name="Poyet M."/>
            <person name="Groussin M."/>
            <person name="Gibbons S.M."/>
            <person name="Avila-Pacheco J."/>
            <person name="Jiang X."/>
            <person name="Kearney S.M."/>
            <person name="Perrotta A.R."/>
            <person name="Berdy B."/>
            <person name="Zhao S."/>
            <person name="Lieberman T.D."/>
            <person name="Swanson P.K."/>
            <person name="Smith M."/>
            <person name="Roesemann S."/>
            <person name="Alexander J.E."/>
            <person name="Rich S.A."/>
            <person name="Livny J."/>
            <person name="Vlamakis H."/>
            <person name="Clish C."/>
            <person name="Bullock K."/>
            <person name="Deik A."/>
            <person name="Scott J."/>
            <person name="Pierce K.A."/>
            <person name="Xavier R.J."/>
            <person name="Alm E.J."/>
        </authorList>
    </citation>
    <scope>NUCLEOTIDE SEQUENCE [LARGE SCALE GENOMIC DNA]</scope>
    <source>
        <strain evidence="4 7">BIOML-A4</strain>
    </source>
</reference>
<evidence type="ECO:0000313" key="3">
    <source>
        <dbReference type="EMBL" id="MST92451.1"/>
    </source>
</evidence>
<dbReference type="PANTHER" id="PTHR30345">
    <property type="entry name" value="RIBOSE-5-PHOSPHATE ISOMERASE B"/>
    <property type="match status" value="1"/>
</dbReference>
<name>A0A0D8J1S7_9FIRM</name>
<dbReference type="EMBL" id="VUNJ01000011">
    <property type="protein sequence ID" value="MST92451.1"/>
    <property type="molecule type" value="Genomic_DNA"/>
</dbReference>
<comment type="similarity">
    <text evidence="1">Belongs to the LacAB/RpiB family.</text>
</comment>
<gene>
    <name evidence="3" type="ORF">FYJ76_11010</name>
    <name evidence="4" type="ORF">GMD59_04165</name>
    <name evidence="2" type="ORF">TQ39_03705</name>
</gene>
<evidence type="ECO:0000313" key="7">
    <source>
        <dbReference type="Proteomes" id="UP000472755"/>
    </source>
</evidence>
<comment type="caution">
    <text evidence="2">The sequence shown here is derived from an EMBL/GenBank/DDBJ whole genome shotgun (WGS) entry which is preliminary data.</text>
</comment>
<accession>A0A0D8J1S7</accession>
<dbReference type="GeneID" id="42855740"/>
<keyword evidence="2" id="KW-0413">Isomerase</keyword>
<dbReference type="Proteomes" id="UP000431913">
    <property type="component" value="Unassembled WGS sequence"/>
</dbReference>
<dbReference type="Pfam" id="PF02502">
    <property type="entry name" value="LacAB_rpiB"/>
    <property type="match status" value="1"/>
</dbReference>
<dbReference type="Gene3D" id="3.40.1400.10">
    <property type="entry name" value="Sugar-phosphate isomerase, RpiB/LacA/LacB"/>
    <property type="match status" value="1"/>
</dbReference>
<evidence type="ECO:0000256" key="1">
    <source>
        <dbReference type="ARBA" id="ARBA00008754"/>
    </source>
</evidence>
<evidence type="ECO:0000313" key="6">
    <source>
        <dbReference type="Proteomes" id="UP000431913"/>
    </source>
</evidence>
<dbReference type="InterPro" id="IPR036569">
    <property type="entry name" value="RpiB_LacA_LacB_sf"/>
</dbReference>
<dbReference type="PIRSF" id="PIRSF005384">
    <property type="entry name" value="RpiB_LacA_B"/>
    <property type="match status" value="1"/>
</dbReference>
<reference evidence="3 6" key="3">
    <citation type="submission" date="2019-08" db="EMBL/GenBank/DDBJ databases">
        <title>In-depth cultivation of the pig gut microbiome towards novel bacterial diversity and tailored functional studies.</title>
        <authorList>
            <person name="Wylensek D."/>
            <person name="Hitch T.C.A."/>
            <person name="Clavel T."/>
        </authorList>
    </citation>
    <scope>NUCLEOTIDE SEQUENCE [LARGE SCALE GENOMIC DNA]</scope>
    <source>
        <strain evidence="3 6">WCA3-601-WT-6J</strain>
    </source>
</reference>
<dbReference type="PANTHER" id="PTHR30345:SF0">
    <property type="entry name" value="DNA DAMAGE-REPAIR_TOLERATION PROTEIN DRT102"/>
    <property type="match status" value="1"/>
</dbReference>
<dbReference type="AlphaFoldDB" id="A0A0D8J1S7"/>
<organism evidence="2 5">
    <name type="scientific">Ruthenibacterium lactatiformans</name>
    <dbReference type="NCBI Taxonomy" id="1550024"/>
    <lineage>
        <taxon>Bacteria</taxon>
        <taxon>Bacillati</taxon>
        <taxon>Bacillota</taxon>
        <taxon>Clostridia</taxon>
        <taxon>Eubacteriales</taxon>
        <taxon>Oscillospiraceae</taxon>
        <taxon>Ruthenibacterium</taxon>
    </lineage>
</organism>
<evidence type="ECO:0000313" key="2">
    <source>
        <dbReference type="EMBL" id="KJF40935.1"/>
    </source>
</evidence>
<protein>
    <submittedName>
        <fullName evidence="3">RpiB/LacA/LacB family sugar-phosphate isomerase</fullName>
    </submittedName>
    <submittedName>
        <fullName evidence="2">Sugar phosphate isomerase</fullName>
    </submittedName>
</protein>
<sequence length="156" mass="16886">MKIAIASDASGFRLKEHVKQVLREAGHDVTDVGQQREDETVRYYEAGELLARAIQSGAYERGFVMCGSGAGVCMTAGKFRGVYAVACESEYTAAELRRITNANVMAMGEKVVTPAVAGRMALAFVDSGWCDGMTPDKAGMVHEGFARIREIERTQA</sequence>
<dbReference type="EMBL" id="JXXK01000003">
    <property type="protein sequence ID" value="KJF40935.1"/>
    <property type="molecule type" value="Genomic_DNA"/>
</dbReference>
<evidence type="ECO:0000313" key="4">
    <source>
        <dbReference type="EMBL" id="MTS26480.1"/>
    </source>
</evidence>
<proteinExistence type="inferred from homology"/>
<evidence type="ECO:0000313" key="5">
    <source>
        <dbReference type="Proteomes" id="UP000032483"/>
    </source>
</evidence>
<reference evidence="2" key="1">
    <citation type="submission" date="2015-02" db="EMBL/GenBank/DDBJ databases">
        <title>A novel member of the family Ruminococcaceae isolated from human feces.</title>
        <authorList>
            <person name="Shkoporov A.N."/>
            <person name="Chaplin A.V."/>
            <person name="Motuzova O.V."/>
            <person name="Kafarskaia L.I."/>
            <person name="Khokhlova E.V."/>
            <person name="Efimov B.A."/>
        </authorList>
    </citation>
    <scope>NUCLEOTIDE SEQUENCE [LARGE SCALE GENOMIC DNA]</scope>
    <source>
        <strain evidence="2">585-1</strain>
    </source>
</reference>
<dbReference type="InterPro" id="IPR003500">
    <property type="entry name" value="RpiB_LacA_LacB"/>
</dbReference>
<dbReference type="Proteomes" id="UP000032483">
    <property type="component" value="Unassembled WGS sequence"/>
</dbReference>
<dbReference type="GO" id="GO:0016861">
    <property type="term" value="F:intramolecular oxidoreductase activity, interconverting aldoses and ketoses"/>
    <property type="evidence" value="ECO:0007669"/>
    <property type="project" value="UniProtKB-ARBA"/>
</dbReference>